<name>A0ABD3R6P5_9STRA</name>
<evidence type="ECO:0000313" key="4">
    <source>
        <dbReference type="Proteomes" id="UP001530377"/>
    </source>
</evidence>
<proteinExistence type="predicted"/>
<comment type="caution">
    <text evidence="3">The sequence shown here is derived from an EMBL/GenBank/DDBJ whole genome shotgun (WGS) entry which is preliminary data.</text>
</comment>
<keyword evidence="4" id="KW-1185">Reference proteome</keyword>
<feature type="chain" id="PRO_5044837350" evidence="2">
    <location>
        <begin position="25"/>
        <end position="456"/>
    </location>
</feature>
<accession>A0ABD3R6P5</accession>
<keyword evidence="2" id="KW-0732">Signal</keyword>
<reference evidence="3 4" key="1">
    <citation type="submission" date="2024-10" db="EMBL/GenBank/DDBJ databases">
        <title>Updated reference genomes for cyclostephanoid diatoms.</title>
        <authorList>
            <person name="Roberts W.R."/>
            <person name="Alverson A.J."/>
        </authorList>
    </citation>
    <scope>NUCLEOTIDE SEQUENCE [LARGE SCALE GENOMIC DNA]</scope>
    <source>
        <strain evidence="3 4">AJA228-03</strain>
    </source>
</reference>
<evidence type="ECO:0000256" key="2">
    <source>
        <dbReference type="SAM" id="SignalP"/>
    </source>
</evidence>
<dbReference type="Proteomes" id="UP001530377">
    <property type="component" value="Unassembled WGS sequence"/>
</dbReference>
<protein>
    <submittedName>
        <fullName evidence="3">Uncharacterized protein</fullName>
    </submittedName>
</protein>
<dbReference type="EMBL" id="JALLPB020000521">
    <property type="protein sequence ID" value="KAL3808322.1"/>
    <property type="molecule type" value="Genomic_DNA"/>
</dbReference>
<sequence length="456" mass="50379">MRRRILVSFCLSVLCALLVDDGAAVDALPHPPSSIIAAAPAPGFIAAARGCRSSSRDASSHRRAYRTSSDNYDDVPRPMIGSSPPRRRVDARGNGSTSHAHHDDPDDDPPSPSTNCNSSRRRWLSSMASVATSSGTMLLPSAPPITHRKTVASAAMPLDADIVDGLPARVERAIFRPRPARVLRPRMNLDFAVLLMRSSYDAIDDIDVVPMDQFQRDFFLIRRAEYESYADAIGPGNMMMQGDLADPNYFDFISFAQYVTINREIDDPLNVFEEKRPVDVVYAEDVDETTQRFDTVVVRRDTSLNLDDLRRRHTELVGEAILDRLIDTFGDTASAIPKIEPRSRPNSSCILASIRQMAKLFVISGFAWDGDASMIERTTGIDENSKTDAAGTIFSITFTSPATLWSGQSLRAKNAALTNDFALKTVRELMSRAGYGIAKSSVKYENFREISTFTLI</sequence>
<evidence type="ECO:0000313" key="3">
    <source>
        <dbReference type="EMBL" id="KAL3808322.1"/>
    </source>
</evidence>
<gene>
    <name evidence="3" type="ORF">ACHAXA_004051</name>
</gene>
<dbReference type="AlphaFoldDB" id="A0ABD3R6P5"/>
<feature type="signal peptide" evidence="2">
    <location>
        <begin position="1"/>
        <end position="24"/>
    </location>
</feature>
<evidence type="ECO:0000256" key="1">
    <source>
        <dbReference type="SAM" id="MobiDB-lite"/>
    </source>
</evidence>
<feature type="region of interest" description="Disordered" evidence="1">
    <location>
        <begin position="51"/>
        <end position="122"/>
    </location>
</feature>
<organism evidence="3 4">
    <name type="scientific">Cyclostephanos tholiformis</name>
    <dbReference type="NCBI Taxonomy" id="382380"/>
    <lineage>
        <taxon>Eukaryota</taxon>
        <taxon>Sar</taxon>
        <taxon>Stramenopiles</taxon>
        <taxon>Ochrophyta</taxon>
        <taxon>Bacillariophyta</taxon>
        <taxon>Coscinodiscophyceae</taxon>
        <taxon>Thalassiosirophycidae</taxon>
        <taxon>Stephanodiscales</taxon>
        <taxon>Stephanodiscaceae</taxon>
        <taxon>Cyclostephanos</taxon>
    </lineage>
</organism>